<dbReference type="AlphaFoldDB" id="A0AAD9P0M3"/>
<gene>
    <name evidence="1" type="ORF">NP493_218g02004</name>
</gene>
<keyword evidence="2" id="KW-1185">Reference proteome</keyword>
<protein>
    <submittedName>
        <fullName evidence="1">Uncharacterized protein</fullName>
    </submittedName>
</protein>
<accession>A0AAD9P0M3</accession>
<reference evidence="1" key="1">
    <citation type="journal article" date="2023" name="Mol. Biol. Evol.">
        <title>Third-Generation Sequencing Reveals the Adaptive Role of the Epigenome in Three Deep-Sea Polychaetes.</title>
        <authorList>
            <person name="Perez M."/>
            <person name="Aroh O."/>
            <person name="Sun Y."/>
            <person name="Lan Y."/>
            <person name="Juniper S.K."/>
            <person name="Young C.R."/>
            <person name="Angers B."/>
            <person name="Qian P.Y."/>
        </authorList>
    </citation>
    <scope>NUCLEOTIDE SEQUENCE</scope>
    <source>
        <strain evidence="1">R07B-5</strain>
    </source>
</reference>
<comment type="caution">
    <text evidence="1">The sequence shown here is derived from an EMBL/GenBank/DDBJ whole genome shotgun (WGS) entry which is preliminary data.</text>
</comment>
<dbReference type="Proteomes" id="UP001209878">
    <property type="component" value="Unassembled WGS sequence"/>
</dbReference>
<dbReference type="EMBL" id="JAODUO010000217">
    <property type="protein sequence ID" value="KAK2185937.1"/>
    <property type="molecule type" value="Genomic_DNA"/>
</dbReference>
<organism evidence="1 2">
    <name type="scientific">Ridgeia piscesae</name>
    <name type="common">Tubeworm</name>
    <dbReference type="NCBI Taxonomy" id="27915"/>
    <lineage>
        <taxon>Eukaryota</taxon>
        <taxon>Metazoa</taxon>
        <taxon>Spiralia</taxon>
        <taxon>Lophotrochozoa</taxon>
        <taxon>Annelida</taxon>
        <taxon>Polychaeta</taxon>
        <taxon>Sedentaria</taxon>
        <taxon>Canalipalpata</taxon>
        <taxon>Sabellida</taxon>
        <taxon>Siboglinidae</taxon>
        <taxon>Ridgeia</taxon>
    </lineage>
</organism>
<sequence length="152" mass="16672">MDIWLAEPVAESVLECLRSPKARGYREFGDCAVFFDHNRNTCEDVTSPTNALDFILRVGPLSSQSTFGINVTLQEGTCADDKQLHVYTVTELSGGPFDGSFRRCHVTTTEPLGGATVCSFTCRCTDTPCLYVTARIFGNFGPVKSLCEIEID</sequence>
<proteinExistence type="predicted"/>
<name>A0AAD9P0M3_RIDPI</name>
<evidence type="ECO:0000313" key="2">
    <source>
        <dbReference type="Proteomes" id="UP001209878"/>
    </source>
</evidence>
<evidence type="ECO:0000313" key="1">
    <source>
        <dbReference type="EMBL" id="KAK2185937.1"/>
    </source>
</evidence>